<name>A0A068NN53_FIMGI</name>
<proteinExistence type="predicted"/>
<dbReference type="GO" id="GO:0016787">
    <property type="term" value="F:hydrolase activity"/>
    <property type="evidence" value="ECO:0007669"/>
    <property type="project" value="InterPro"/>
</dbReference>
<dbReference type="InterPro" id="IPR051158">
    <property type="entry name" value="Metallophosphoesterase_sf"/>
</dbReference>
<dbReference type="Proteomes" id="UP000027982">
    <property type="component" value="Chromosome"/>
</dbReference>
<dbReference type="KEGG" id="fgi:OP10G_1523"/>
<dbReference type="InterPro" id="IPR029052">
    <property type="entry name" value="Metallo-depent_PP-like"/>
</dbReference>
<dbReference type="PROSITE" id="PS51318">
    <property type="entry name" value="TAT"/>
    <property type="match status" value="1"/>
</dbReference>
<dbReference type="PANTHER" id="PTHR31302:SF0">
    <property type="entry name" value="TRANSMEMBRANE PROTEIN WITH METALLOPHOSPHOESTERASE DOMAIN"/>
    <property type="match status" value="1"/>
</dbReference>
<reference evidence="2 3" key="1">
    <citation type="journal article" date="2014" name="PLoS ONE">
        <title>The first complete genome sequence of the class fimbriimonadia in the phylum armatimonadetes.</title>
        <authorList>
            <person name="Hu Z.Y."/>
            <person name="Wang Y.Z."/>
            <person name="Im W.T."/>
            <person name="Wang S.Y."/>
            <person name="Zhao G.P."/>
            <person name="Zheng H.J."/>
            <person name="Quan Z.X."/>
        </authorList>
    </citation>
    <scope>NUCLEOTIDE SEQUENCE [LARGE SCALE GENOMIC DNA]</scope>
    <source>
        <strain evidence="2">Gsoil 348</strain>
    </source>
</reference>
<dbReference type="EMBL" id="CP007139">
    <property type="protein sequence ID" value="AIE84891.1"/>
    <property type="molecule type" value="Genomic_DNA"/>
</dbReference>
<dbReference type="RefSeq" id="WP_025226500.1">
    <property type="nucleotide sequence ID" value="NZ_CP007139.1"/>
</dbReference>
<gene>
    <name evidence="2" type="ORF">OP10G_1523</name>
</gene>
<dbReference type="NCBIfam" id="TIGR01409">
    <property type="entry name" value="TAT_signal_seq"/>
    <property type="match status" value="1"/>
</dbReference>
<keyword evidence="3" id="KW-1185">Reference proteome</keyword>
<dbReference type="InterPro" id="IPR006311">
    <property type="entry name" value="TAT_signal"/>
</dbReference>
<dbReference type="InterPro" id="IPR019546">
    <property type="entry name" value="TAT_signal_bac_arc"/>
</dbReference>
<sequence>MSAPRRTKPAPSRRDFLKYAGAGAVCSVLPFGYSQVDTRWLSVEEEEIRLPLWDADGFRAVVLADVHANSAEQAEFAEIAAKAAVNEKPDVILIPGDHLNASDSRHLRNLKRFTDAFADAKCPVLATLGNHDYSSGVEKIVRAFHDSPVRLLRNEIAEVGGVSVAGLDDALYGKHRPEILSDDRLSKSLLTMLHEPDFVDELPRHVSLQVSGHSHGGQICLPFGVALHTPRGAQRYIDGFYPEAPIPVFVTRGVGTTGARYRLFCRPQVAVLTLRAA</sequence>
<dbReference type="SUPFAM" id="SSF56300">
    <property type="entry name" value="Metallo-dependent phosphatases"/>
    <property type="match status" value="1"/>
</dbReference>
<feature type="domain" description="Calcineurin-like phosphoesterase" evidence="1">
    <location>
        <begin position="59"/>
        <end position="215"/>
    </location>
</feature>
<evidence type="ECO:0000313" key="3">
    <source>
        <dbReference type="Proteomes" id="UP000027982"/>
    </source>
</evidence>
<dbReference type="Pfam" id="PF00149">
    <property type="entry name" value="Metallophos"/>
    <property type="match status" value="1"/>
</dbReference>
<dbReference type="AlphaFoldDB" id="A0A068NN53"/>
<protein>
    <submittedName>
        <fullName evidence="2">Metallophosphoesterase</fullName>
    </submittedName>
</protein>
<accession>A0A068NN53</accession>
<evidence type="ECO:0000259" key="1">
    <source>
        <dbReference type="Pfam" id="PF00149"/>
    </source>
</evidence>
<dbReference type="Gene3D" id="3.60.21.10">
    <property type="match status" value="1"/>
</dbReference>
<evidence type="ECO:0000313" key="2">
    <source>
        <dbReference type="EMBL" id="AIE84891.1"/>
    </source>
</evidence>
<dbReference type="PANTHER" id="PTHR31302">
    <property type="entry name" value="TRANSMEMBRANE PROTEIN WITH METALLOPHOSPHOESTERASE DOMAIN-RELATED"/>
    <property type="match status" value="1"/>
</dbReference>
<dbReference type="OrthoDB" id="9780884at2"/>
<dbReference type="InterPro" id="IPR004843">
    <property type="entry name" value="Calcineurin-like_PHP"/>
</dbReference>
<dbReference type="STRING" id="661478.OP10G_1523"/>
<dbReference type="eggNOG" id="COG1408">
    <property type="taxonomic scope" value="Bacteria"/>
</dbReference>
<dbReference type="HOGENOM" id="CLU_025443_3_2_0"/>
<organism evidence="2 3">
    <name type="scientific">Fimbriimonas ginsengisoli Gsoil 348</name>
    <dbReference type="NCBI Taxonomy" id="661478"/>
    <lineage>
        <taxon>Bacteria</taxon>
        <taxon>Bacillati</taxon>
        <taxon>Armatimonadota</taxon>
        <taxon>Fimbriimonadia</taxon>
        <taxon>Fimbriimonadales</taxon>
        <taxon>Fimbriimonadaceae</taxon>
        <taxon>Fimbriimonas</taxon>
    </lineage>
</organism>